<accession>A0A375YXG9</accession>
<reference evidence="1 2" key="1">
    <citation type="submission" date="2018-05" db="EMBL/GenBank/DDBJ databases">
        <authorList>
            <consortium name="IHU Genomes"/>
        </authorList>
    </citation>
    <scope>NUCLEOTIDE SEQUENCE [LARGE SCALE GENOMIC DNA]</scope>
    <source>
        <strain evidence="1 2">P7336</strain>
    </source>
</reference>
<organism evidence="1 2">
    <name type="scientific">Mycobacterium shimoidei</name>
    <dbReference type="NCBI Taxonomy" id="29313"/>
    <lineage>
        <taxon>Bacteria</taxon>
        <taxon>Bacillati</taxon>
        <taxon>Actinomycetota</taxon>
        <taxon>Actinomycetes</taxon>
        <taxon>Mycobacteriales</taxon>
        <taxon>Mycobacteriaceae</taxon>
        <taxon>Mycobacterium</taxon>
    </lineage>
</organism>
<name>A0A375YXG9_MYCSH</name>
<evidence type="ECO:0000313" key="2">
    <source>
        <dbReference type="Proteomes" id="UP000252015"/>
    </source>
</evidence>
<dbReference type="Proteomes" id="UP000252015">
    <property type="component" value="Unassembled WGS sequence"/>
</dbReference>
<evidence type="ECO:0000313" key="1">
    <source>
        <dbReference type="EMBL" id="SRX93547.1"/>
    </source>
</evidence>
<dbReference type="AlphaFoldDB" id="A0A375YXG9"/>
<sequence>MIELAGLLITNIFAVVAIWLHQHFQVGKVDKKVDQVCEHTGEIRQQVHNTHPMQPNLRDDIDYLKRVVTNVADVQVDHGRDIRGLRQDLGGLRGELRDERETRRREVELLSRKVDEYRERSG</sequence>
<proteinExistence type="predicted"/>
<keyword evidence="2" id="KW-1185">Reference proteome</keyword>
<gene>
    <name evidence="1" type="ORF">MSP7336_01785</name>
</gene>
<protein>
    <submittedName>
        <fullName evidence="1">Uncharacterized protein</fullName>
    </submittedName>
</protein>
<dbReference type="EMBL" id="UEGW01000001">
    <property type="protein sequence ID" value="SRX93547.1"/>
    <property type="molecule type" value="Genomic_DNA"/>
</dbReference>